<reference evidence="2 3" key="1">
    <citation type="submission" date="2015-03" db="EMBL/GenBank/DDBJ databases">
        <authorList>
            <person name="Urmite Genomes"/>
        </authorList>
    </citation>
    <scope>NUCLEOTIDE SEQUENCE [LARGE SCALE GENOMIC DNA]</scope>
    <source>
        <strain evidence="2 3">CSUR P1491</strain>
    </source>
</reference>
<sequence>MPDPQRLGGLGWARRTSGRLSGTERRRLLLATAVGQWTNAVGRVKLALGKIPEAAARVDLNTLRVPDSRFAREAEQACAELPPTLLGHSYRTWLFGHALAAVDGCELDDELFYCGALLHDYGIVNPTPERDFTLGSAERLFACAQAADVDAQRADLLADGICVHTTPGITVDVDGAMGCYLQWGAMVDGAGLRIWDIAPENVAEVLRRYPRGDFKRELVSMMRAEAAAVPRGRFGLLVRCGLPLAVRMAPFDS</sequence>
<keyword evidence="2" id="KW-0378">Hydrolase</keyword>
<dbReference type="InterPro" id="IPR006674">
    <property type="entry name" value="HD_domain"/>
</dbReference>
<feature type="domain" description="HD" evidence="1">
    <location>
        <begin position="86"/>
        <end position="125"/>
    </location>
</feature>
<gene>
    <name evidence="2" type="ORF">BN1232_00376</name>
</gene>
<dbReference type="AlphaFoldDB" id="A0A0E3WB17"/>
<evidence type="ECO:0000259" key="1">
    <source>
        <dbReference type="Pfam" id="PF01966"/>
    </source>
</evidence>
<evidence type="ECO:0000313" key="2">
    <source>
        <dbReference type="EMBL" id="CQD03232.1"/>
    </source>
</evidence>
<name>A0A0E3WB17_MYCLN</name>
<dbReference type="Proteomes" id="UP000199251">
    <property type="component" value="Unassembled WGS sequence"/>
</dbReference>
<dbReference type="RefSeq" id="WP_139043213.1">
    <property type="nucleotide sequence ID" value="NZ_CTEE01000001.1"/>
</dbReference>
<dbReference type="SUPFAM" id="SSF109604">
    <property type="entry name" value="HD-domain/PDEase-like"/>
    <property type="match status" value="1"/>
</dbReference>
<dbReference type="GO" id="GO:0016787">
    <property type="term" value="F:hydrolase activity"/>
    <property type="evidence" value="ECO:0007669"/>
    <property type="project" value="UniProtKB-KW"/>
</dbReference>
<dbReference type="OrthoDB" id="8478129at2"/>
<protein>
    <submittedName>
        <fullName evidence="2">Metal-dependent phosphohydrolase</fullName>
    </submittedName>
</protein>
<dbReference type="CDD" id="cd00077">
    <property type="entry name" value="HDc"/>
    <property type="match status" value="1"/>
</dbReference>
<dbReference type="InterPro" id="IPR003607">
    <property type="entry name" value="HD/PDEase_dom"/>
</dbReference>
<dbReference type="EMBL" id="CTEE01000001">
    <property type="protein sequence ID" value="CQD03232.1"/>
    <property type="molecule type" value="Genomic_DNA"/>
</dbReference>
<dbReference type="PANTHER" id="PTHR35569:SF1">
    <property type="entry name" value="CYANAMIDE HYDRATASE DDI2-RELATED"/>
    <property type="match status" value="1"/>
</dbReference>
<dbReference type="PANTHER" id="PTHR35569">
    <property type="entry name" value="CYANAMIDE HYDRATASE DDI2-RELATED"/>
    <property type="match status" value="1"/>
</dbReference>
<organism evidence="2 3">
    <name type="scientific">Mycobacterium lentiflavum</name>
    <dbReference type="NCBI Taxonomy" id="141349"/>
    <lineage>
        <taxon>Bacteria</taxon>
        <taxon>Bacillati</taxon>
        <taxon>Actinomycetota</taxon>
        <taxon>Actinomycetes</taxon>
        <taxon>Mycobacteriales</taxon>
        <taxon>Mycobacteriaceae</taxon>
        <taxon>Mycobacterium</taxon>
        <taxon>Mycobacterium simiae complex</taxon>
    </lineage>
</organism>
<proteinExistence type="predicted"/>
<dbReference type="STRING" id="141349.BN1232_00376"/>
<dbReference type="Pfam" id="PF01966">
    <property type="entry name" value="HD"/>
    <property type="match status" value="1"/>
</dbReference>
<evidence type="ECO:0000313" key="3">
    <source>
        <dbReference type="Proteomes" id="UP000199251"/>
    </source>
</evidence>
<accession>A0A0E3WB17</accession>